<evidence type="ECO:0000313" key="2">
    <source>
        <dbReference type="EMBL" id="REH36343.1"/>
    </source>
</evidence>
<proteinExistence type="predicted"/>
<gene>
    <name evidence="2" type="ORF">BCF44_116212</name>
</gene>
<feature type="domain" description="DUF6292" evidence="1">
    <location>
        <begin position="16"/>
        <end position="102"/>
    </location>
</feature>
<dbReference type="OrthoDB" id="4190452at2"/>
<name>A0A3E0H246_9PSEU</name>
<keyword evidence="3" id="KW-1185">Reference proteome</keyword>
<evidence type="ECO:0000259" key="1">
    <source>
        <dbReference type="Pfam" id="PF19809"/>
    </source>
</evidence>
<protein>
    <recommendedName>
        <fullName evidence="1">DUF6292 domain-containing protein</fullName>
    </recommendedName>
</protein>
<organism evidence="2 3">
    <name type="scientific">Kutzneria buriramensis</name>
    <dbReference type="NCBI Taxonomy" id="1045776"/>
    <lineage>
        <taxon>Bacteria</taxon>
        <taxon>Bacillati</taxon>
        <taxon>Actinomycetota</taxon>
        <taxon>Actinomycetes</taxon>
        <taxon>Pseudonocardiales</taxon>
        <taxon>Pseudonocardiaceae</taxon>
        <taxon>Kutzneria</taxon>
    </lineage>
</organism>
<dbReference type="InterPro" id="IPR046259">
    <property type="entry name" value="DUF6292"/>
</dbReference>
<dbReference type="EMBL" id="QUNO01000016">
    <property type="protein sequence ID" value="REH36343.1"/>
    <property type="molecule type" value="Genomic_DNA"/>
</dbReference>
<dbReference type="RefSeq" id="WP_147328800.1">
    <property type="nucleotide sequence ID" value="NZ_CP144375.1"/>
</dbReference>
<sequence>MNVDPDSLAARGLASYVHTVAAELRVPRHAVHHEVSELSTAYLALHRRSPVFPELDLMLLWDERHGWSVALETAPADDPVVLAYLGGDVLAETDEVHRFVEDVIAGRCPGQPDAPPSLDAEQAEELVWRLAARSEDGLAA</sequence>
<dbReference type="Pfam" id="PF19809">
    <property type="entry name" value="DUF6292"/>
    <property type="match status" value="1"/>
</dbReference>
<dbReference type="Proteomes" id="UP000256269">
    <property type="component" value="Unassembled WGS sequence"/>
</dbReference>
<comment type="caution">
    <text evidence="2">The sequence shown here is derived from an EMBL/GenBank/DDBJ whole genome shotgun (WGS) entry which is preliminary data.</text>
</comment>
<evidence type="ECO:0000313" key="3">
    <source>
        <dbReference type="Proteomes" id="UP000256269"/>
    </source>
</evidence>
<accession>A0A3E0H246</accession>
<reference evidence="2 3" key="1">
    <citation type="submission" date="2018-08" db="EMBL/GenBank/DDBJ databases">
        <title>Genomic Encyclopedia of Archaeal and Bacterial Type Strains, Phase II (KMG-II): from individual species to whole genera.</title>
        <authorList>
            <person name="Goeker M."/>
        </authorList>
    </citation>
    <scope>NUCLEOTIDE SEQUENCE [LARGE SCALE GENOMIC DNA]</scope>
    <source>
        <strain evidence="2 3">DSM 45791</strain>
    </source>
</reference>
<dbReference type="AlphaFoldDB" id="A0A3E0H246"/>